<keyword evidence="4" id="KW-1185">Reference proteome</keyword>
<accession>A7HWG2</accession>
<dbReference type="AlphaFoldDB" id="A7HWG2"/>
<name>A7HWG2_PARL1</name>
<dbReference type="Proteomes" id="UP000006377">
    <property type="component" value="Chromosome"/>
</dbReference>
<protein>
    <recommendedName>
        <fullName evidence="5">Secreted protein</fullName>
    </recommendedName>
</protein>
<proteinExistence type="predicted"/>
<organism evidence="3 4">
    <name type="scientific">Parvibaculum lavamentivorans (strain DS-1 / DSM 13023 / NCIMB 13966)</name>
    <dbReference type="NCBI Taxonomy" id="402881"/>
    <lineage>
        <taxon>Bacteria</taxon>
        <taxon>Pseudomonadati</taxon>
        <taxon>Pseudomonadota</taxon>
        <taxon>Alphaproteobacteria</taxon>
        <taxon>Hyphomicrobiales</taxon>
        <taxon>Parvibaculaceae</taxon>
        <taxon>Parvibaculum</taxon>
    </lineage>
</organism>
<dbReference type="KEGG" id="pla:Plav_2637"/>
<feature type="chain" id="PRO_5002708267" description="Secreted protein" evidence="2">
    <location>
        <begin position="38"/>
        <end position="387"/>
    </location>
</feature>
<dbReference type="eggNOG" id="ENOG5033CWE">
    <property type="taxonomic scope" value="Bacteria"/>
</dbReference>
<keyword evidence="2" id="KW-0732">Signal</keyword>
<evidence type="ECO:0000256" key="2">
    <source>
        <dbReference type="SAM" id="SignalP"/>
    </source>
</evidence>
<dbReference type="EMBL" id="CP000774">
    <property type="protein sequence ID" value="ABS64245.1"/>
    <property type="molecule type" value="Genomic_DNA"/>
</dbReference>
<dbReference type="HOGENOM" id="CLU_879071_0_0_5"/>
<evidence type="ECO:0000313" key="3">
    <source>
        <dbReference type="EMBL" id="ABS64245.1"/>
    </source>
</evidence>
<feature type="signal peptide" evidence="2">
    <location>
        <begin position="1"/>
        <end position="37"/>
    </location>
</feature>
<gene>
    <name evidence="3" type="ordered locus">Plav_2637</name>
</gene>
<sequence length="387" mass="41630">MIWGLAATFAATETWARARCIAAALLAFIMLAPPSGAAEFGGGFDGIGEAAGMTLTLTQSEKRVVGRFTTPGGTGYTLNGERADVYEGSAQGALRAVGADNDGAFFHIEERPLGLQFLFIPAGADGTPDLGSAREYSFLKRGVRPTITAEEEKRYRPAPSEPVDILVFLDGFRGWSPSDTARLYAQLDDRNRGLILLYDHATAELMWRICEAAPAEASLEAIRLAEMQERQHTECTAYLQLVEAARNGGLFPEFLRRSQFQLELVRATVLCDRRETAAARCADVSALGAPLILRWRRAEAIMGGLVPADQRVAAQPTAETEEAIPEEAPSGTGLAVPPEIQGPVPLARPGGNPSTAEGEFVSDFEPDVAATQAREAANYRLPLARPR</sequence>
<evidence type="ECO:0000313" key="4">
    <source>
        <dbReference type="Proteomes" id="UP000006377"/>
    </source>
</evidence>
<dbReference type="STRING" id="402881.Plav_2637"/>
<feature type="region of interest" description="Disordered" evidence="1">
    <location>
        <begin position="313"/>
        <end position="360"/>
    </location>
</feature>
<evidence type="ECO:0000256" key="1">
    <source>
        <dbReference type="SAM" id="MobiDB-lite"/>
    </source>
</evidence>
<evidence type="ECO:0008006" key="5">
    <source>
        <dbReference type="Google" id="ProtNLM"/>
    </source>
</evidence>
<reference evidence="3 4" key="1">
    <citation type="journal article" date="2011" name="Stand. Genomic Sci.">
        <title>Complete genome sequence of Parvibaculum lavamentivorans type strain (DS-1(T)).</title>
        <authorList>
            <person name="Schleheck D."/>
            <person name="Weiss M."/>
            <person name="Pitluck S."/>
            <person name="Bruce D."/>
            <person name="Land M.L."/>
            <person name="Han S."/>
            <person name="Saunders E."/>
            <person name="Tapia R."/>
            <person name="Detter C."/>
            <person name="Brettin T."/>
            <person name="Han J."/>
            <person name="Woyke T."/>
            <person name="Goodwin L."/>
            <person name="Pennacchio L."/>
            <person name="Nolan M."/>
            <person name="Cook A.M."/>
            <person name="Kjelleberg S."/>
            <person name="Thomas T."/>
        </authorList>
    </citation>
    <scope>NUCLEOTIDE SEQUENCE [LARGE SCALE GENOMIC DNA]</scope>
    <source>
        <strain evidence="4">DS-1 / DSM 13023 / NCIMB 13966</strain>
    </source>
</reference>